<protein>
    <submittedName>
        <fullName evidence="2">Uncharacterized protein</fullName>
    </submittedName>
</protein>
<sequence length="58" mass="7032">MVDSPFSRIAFKKSARWRLRAPRPSRTPTEEAMRSRRRSETRGRRRRVRDYVIILKST</sequence>
<organism evidence="2 3">
    <name type="scientific">Phytophthora nicotianae P1976</name>
    <dbReference type="NCBI Taxonomy" id="1317066"/>
    <lineage>
        <taxon>Eukaryota</taxon>
        <taxon>Sar</taxon>
        <taxon>Stramenopiles</taxon>
        <taxon>Oomycota</taxon>
        <taxon>Peronosporomycetes</taxon>
        <taxon>Peronosporales</taxon>
        <taxon>Peronosporaceae</taxon>
        <taxon>Phytophthora</taxon>
    </lineage>
</organism>
<evidence type="ECO:0000313" key="3">
    <source>
        <dbReference type="Proteomes" id="UP000028582"/>
    </source>
</evidence>
<gene>
    <name evidence="2" type="ORF">F444_01237</name>
</gene>
<dbReference type="Proteomes" id="UP000028582">
    <property type="component" value="Unassembled WGS sequence"/>
</dbReference>
<evidence type="ECO:0000256" key="1">
    <source>
        <dbReference type="SAM" id="MobiDB-lite"/>
    </source>
</evidence>
<evidence type="ECO:0000313" key="2">
    <source>
        <dbReference type="EMBL" id="ETO84910.1"/>
    </source>
</evidence>
<name>A0A081B199_PHYNI</name>
<dbReference type="EMBL" id="ANJA01000213">
    <property type="protein sequence ID" value="ETO84910.1"/>
    <property type="molecule type" value="Genomic_DNA"/>
</dbReference>
<reference evidence="2 3" key="1">
    <citation type="submission" date="2013-11" db="EMBL/GenBank/DDBJ databases">
        <title>The Genome Sequence of Phytophthora parasitica P1976.</title>
        <authorList>
            <consortium name="The Broad Institute Genomics Platform"/>
            <person name="Russ C."/>
            <person name="Tyler B."/>
            <person name="Panabieres F."/>
            <person name="Shan W."/>
            <person name="Tripathy S."/>
            <person name="Grunwald N."/>
            <person name="Machado M."/>
            <person name="Johnson C.S."/>
            <person name="Walker B."/>
            <person name="Young S."/>
            <person name="Zeng Q."/>
            <person name="Gargeya S."/>
            <person name="Fitzgerald M."/>
            <person name="Haas B."/>
            <person name="Abouelleil A."/>
            <person name="Allen A.W."/>
            <person name="Alvarado L."/>
            <person name="Arachchi H.M."/>
            <person name="Berlin A.M."/>
            <person name="Chapman S.B."/>
            <person name="Gainer-Dewar J."/>
            <person name="Goldberg J."/>
            <person name="Griggs A."/>
            <person name="Gujja S."/>
            <person name="Hansen M."/>
            <person name="Howarth C."/>
            <person name="Imamovic A."/>
            <person name="Ireland A."/>
            <person name="Larimer J."/>
            <person name="McCowan C."/>
            <person name="Murphy C."/>
            <person name="Pearson M."/>
            <person name="Poon T.W."/>
            <person name="Priest M."/>
            <person name="Roberts A."/>
            <person name="Saif S."/>
            <person name="Shea T."/>
            <person name="Sisk P."/>
            <person name="Sykes S."/>
            <person name="Wortman J."/>
            <person name="Nusbaum C."/>
            <person name="Birren B."/>
        </authorList>
    </citation>
    <scope>NUCLEOTIDE SEQUENCE [LARGE SCALE GENOMIC DNA]</scope>
    <source>
        <strain evidence="2 3">P1976</strain>
    </source>
</reference>
<proteinExistence type="predicted"/>
<dbReference type="AlphaFoldDB" id="A0A081B199"/>
<feature type="compositionally biased region" description="Basic and acidic residues" evidence="1">
    <location>
        <begin position="28"/>
        <end position="42"/>
    </location>
</feature>
<comment type="caution">
    <text evidence="2">The sequence shown here is derived from an EMBL/GenBank/DDBJ whole genome shotgun (WGS) entry which is preliminary data.</text>
</comment>
<feature type="region of interest" description="Disordered" evidence="1">
    <location>
        <begin position="19"/>
        <end position="47"/>
    </location>
</feature>
<accession>A0A081B199</accession>